<dbReference type="InterPro" id="IPR050364">
    <property type="entry name" value="Cytochrome_P450_fung"/>
</dbReference>
<comment type="caution">
    <text evidence="10">The sequence shown here is derived from an EMBL/GenBank/DDBJ whole genome shotgun (WGS) entry which is preliminary data.</text>
</comment>
<evidence type="ECO:0000256" key="3">
    <source>
        <dbReference type="ARBA" id="ARBA00022617"/>
    </source>
</evidence>
<evidence type="ECO:0000256" key="4">
    <source>
        <dbReference type="ARBA" id="ARBA00022723"/>
    </source>
</evidence>
<organism evidence="10 11">
    <name type="scientific">Purpureocillium lilacinum</name>
    <name type="common">Paecilomyces lilacinus</name>
    <dbReference type="NCBI Taxonomy" id="33203"/>
    <lineage>
        <taxon>Eukaryota</taxon>
        <taxon>Fungi</taxon>
        <taxon>Dikarya</taxon>
        <taxon>Ascomycota</taxon>
        <taxon>Pezizomycotina</taxon>
        <taxon>Sordariomycetes</taxon>
        <taxon>Hypocreomycetidae</taxon>
        <taxon>Hypocreales</taxon>
        <taxon>Ophiocordycipitaceae</taxon>
        <taxon>Purpureocillium</taxon>
    </lineage>
</organism>
<evidence type="ECO:0000313" key="11">
    <source>
        <dbReference type="Proteomes" id="UP000078240"/>
    </source>
</evidence>
<comment type="cofactor">
    <cofactor evidence="1 8">
        <name>heme</name>
        <dbReference type="ChEBI" id="CHEBI:30413"/>
    </cofactor>
</comment>
<evidence type="ECO:0000256" key="9">
    <source>
        <dbReference type="RuleBase" id="RU000461"/>
    </source>
</evidence>
<dbReference type="InterPro" id="IPR036396">
    <property type="entry name" value="Cyt_P450_sf"/>
</dbReference>
<dbReference type="PANTHER" id="PTHR46300">
    <property type="entry name" value="P450, PUTATIVE (EUROFUNG)-RELATED-RELATED"/>
    <property type="match status" value="1"/>
</dbReference>
<keyword evidence="4 8" id="KW-0479">Metal-binding</keyword>
<evidence type="ECO:0000256" key="5">
    <source>
        <dbReference type="ARBA" id="ARBA00023002"/>
    </source>
</evidence>
<dbReference type="Proteomes" id="UP000078240">
    <property type="component" value="Unassembled WGS sequence"/>
</dbReference>
<dbReference type="Pfam" id="PF00067">
    <property type="entry name" value="p450"/>
    <property type="match status" value="1"/>
</dbReference>
<dbReference type="InterPro" id="IPR017972">
    <property type="entry name" value="Cyt_P450_CS"/>
</dbReference>
<gene>
    <name evidence="10" type="ORF">VFPBJ_01914</name>
</gene>
<feature type="binding site" description="axial binding residue" evidence="8">
    <location>
        <position position="445"/>
    </location>
    <ligand>
        <name>heme</name>
        <dbReference type="ChEBI" id="CHEBI:30413"/>
    </ligand>
    <ligandPart>
        <name>Fe</name>
        <dbReference type="ChEBI" id="CHEBI:18248"/>
    </ligandPart>
</feature>
<dbReference type="SUPFAM" id="SSF48264">
    <property type="entry name" value="Cytochrome P450"/>
    <property type="match status" value="1"/>
</dbReference>
<dbReference type="PRINTS" id="PR00463">
    <property type="entry name" value="EP450I"/>
</dbReference>
<dbReference type="InterPro" id="IPR001128">
    <property type="entry name" value="Cyt_P450"/>
</dbReference>
<evidence type="ECO:0000256" key="8">
    <source>
        <dbReference type="PIRSR" id="PIRSR602401-1"/>
    </source>
</evidence>
<dbReference type="EMBL" id="LSBH01000001">
    <property type="protein sequence ID" value="OAQ87873.1"/>
    <property type="molecule type" value="Genomic_DNA"/>
</dbReference>
<evidence type="ECO:0000256" key="7">
    <source>
        <dbReference type="ARBA" id="ARBA00023033"/>
    </source>
</evidence>
<reference evidence="10 11" key="1">
    <citation type="submission" date="2016-01" db="EMBL/GenBank/DDBJ databases">
        <title>Biosynthesis of antibiotic leucinostatins and their inhibition on Phytophthora in bio-control Purpureocillium lilacinum.</title>
        <authorList>
            <person name="Wang G."/>
            <person name="Liu Z."/>
            <person name="Lin R."/>
            <person name="Li E."/>
            <person name="Mao Z."/>
            <person name="Ling J."/>
            <person name="Yin W."/>
            <person name="Xie B."/>
        </authorList>
    </citation>
    <scope>NUCLEOTIDE SEQUENCE [LARGE SCALE GENOMIC DNA]</scope>
    <source>
        <strain evidence="10">PLBJ-1</strain>
    </source>
</reference>
<keyword evidence="6 8" id="KW-0408">Iron</keyword>
<dbReference type="PANTHER" id="PTHR46300:SF7">
    <property type="entry name" value="P450, PUTATIVE (EUROFUNG)-RELATED"/>
    <property type="match status" value="1"/>
</dbReference>
<evidence type="ECO:0000256" key="2">
    <source>
        <dbReference type="ARBA" id="ARBA00010617"/>
    </source>
</evidence>
<keyword evidence="7 9" id="KW-0503">Monooxygenase</keyword>
<sequence>MEATWMLDSKTGLVLLTLSLAVLYHVCWHHNRRLPPGPWPFPLVGNISDLPPPGEAEYLHWLKHKDMYGPLSSVTVLGQPLVILHDRKAAEVLLEKTSLKTSGRPHQPFAKECGFNEMLPGRQYNAESKRHRKFMHQQLGTKKATQAFSDVQDVESKRLLLQILAKPKNLRDHYKKETSAIILRITYGYAVESHSADPLVKLVEEMMDNFSSAFVPLAWMVDIVPQLRYLPEGFPGASFKKTAREWYEVTRKVYDAPFSFVQELMAAGTNRPSFVSSLIERLRHGSEDGELCKEDEEAIKQSAAILYGGGADTTISSLTSFTLAMLLFPEVQRKAQREIDNVVGSSRLPSFEDRDQLPYINAIVKETLRWFPVVPIGTAHATDDEVVYESFRIPKGAYLLPSLWWFLHDPDTYADPSVFDPERFLPPRNESDPSNHVFGFGRRICPGRFLSQETLFITIARILATFNIRRATDGEGRELEVEVRPTAGLISAPAPFPYLIEPRSEKHEALVRALEDGQIWESSDAAFLKLQ</sequence>
<proteinExistence type="inferred from homology"/>
<comment type="similarity">
    <text evidence="2 9">Belongs to the cytochrome P450 family.</text>
</comment>
<evidence type="ECO:0000256" key="6">
    <source>
        <dbReference type="ARBA" id="ARBA00023004"/>
    </source>
</evidence>
<dbReference type="InterPro" id="IPR002401">
    <property type="entry name" value="Cyt_P450_E_grp-I"/>
</dbReference>
<dbReference type="GO" id="GO:0020037">
    <property type="term" value="F:heme binding"/>
    <property type="evidence" value="ECO:0007669"/>
    <property type="project" value="InterPro"/>
</dbReference>
<accession>A0A179HEG1</accession>
<dbReference type="GO" id="GO:0016705">
    <property type="term" value="F:oxidoreductase activity, acting on paired donors, with incorporation or reduction of molecular oxygen"/>
    <property type="evidence" value="ECO:0007669"/>
    <property type="project" value="InterPro"/>
</dbReference>
<dbReference type="GO" id="GO:0005506">
    <property type="term" value="F:iron ion binding"/>
    <property type="evidence" value="ECO:0007669"/>
    <property type="project" value="InterPro"/>
</dbReference>
<dbReference type="GO" id="GO:0004497">
    <property type="term" value="F:monooxygenase activity"/>
    <property type="evidence" value="ECO:0007669"/>
    <property type="project" value="UniProtKB-KW"/>
</dbReference>
<evidence type="ECO:0000256" key="1">
    <source>
        <dbReference type="ARBA" id="ARBA00001971"/>
    </source>
</evidence>
<name>A0A179HEG1_PURLI</name>
<keyword evidence="3 8" id="KW-0349">Heme</keyword>
<dbReference type="Gene3D" id="1.10.630.10">
    <property type="entry name" value="Cytochrome P450"/>
    <property type="match status" value="1"/>
</dbReference>
<keyword evidence="5 9" id="KW-0560">Oxidoreductase</keyword>
<dbReference type="AlphaFoldDB" id="A0A179HEG1"/>
<dbReference type="PRINTS" id="PR00385">
    <property type="entry name" value="P450"/>
</dbReference>
<evidence type="ECO:0000313" key="10">
    <source>
        <dbReference type="EMBL" id="OAQ87873.1"/>
    </source>
</evidence>
<dbReference type="PROSITE" id="PS00086">
    <property type="entry name" value="CYTOCHROME_P450"/>
    <property type="match status" value="1"/>
</dbReference>
<dbReference type="CDD" id="cd11065">
    <property type="entry name" value="CYP64-like"/>
    <property type="match status" value="1"/>
</dbReference>
<protein>
    <submittedName>
        <fullName evidence="10">OrdA</fullName>
    </submittedName>
</protein>